<dbReference type="GO" id="GO:0007159">
    <property type="term" value="P:leukocyte cell-cell adhesion"/>
    <property type="evidence" value="ECO:0007669"/>
    <property type="project" value="TreeGrafter"/>
</dbReference>
<dbReference type="Pfam" id="PF08725">
    <property type="entry name" value="Integrin_b_cyt"/>
    <property type="match status" value="1"/>
</dbReference>
<dbReference type="STRING" id="8187.ENSLCAP00010058511"/>
<keyword evidence="9 16" id="KW-0130">Cell adhesion</keyword>
<reference evidence="21" key="2">
    <citation type="submission" date="2025-08" db="UniProtKB">
        <authorList>
            <consortium name="Ensembl"/>
        </authorList>
    </citation>
    <scope>IDENTIFICATION</scope>
</reference>
<feature type="disulfide bond" evidence="15">
    <location>
        <begin position="203"/>
        <end position="212"/>
    </location>
</feature>
<dbReference type="Gene3D" id="1.20.5.100">
    <property type="entry name" value="Cytochrome c1, transmembrane anchor, C-terminal"/>
    <property type="match status" value="1"/>
</dbReference>
<dbReference type="GO" id="GO:0033627">
    <property type="term" value="P:cell adhesion mediated by integrin"/>
    <property type="evidence" value="ECO:0007669"/>
    <property type="project" value="TreeGrafter"/>
</dbReference>
<feature type="disulfide bond" evidence="15">
    <location>
        <begin position="573"/>
        <end position="582"/>
    </location>
</feature>
<evidence type="ECO:0000256" key="3">
    <source>
        <dbReference type="ARBA" id="ARBA00022475"/>
    </source>
</evidence>
<feature type="domain" description="Integrin beta subunit cytoplasmic" evidence="19">
    <location>
        <begin position="737"/>
        <end position="768"/>
    </location>
</feature>
<dbReference type="Gene3D" id="2.60.40.1510">
    <property type="entry name" value="ntegrin, alpha v. Chain A, domain 3"/>
    <property type="match status" value="1"/>
</dbReference>
<dbReference type="InterPro" id="IPR036465">
    <property type="entry name" value="vWFA_dom_sf"/>
</dbReference>
<feature type="disulfide bond" evidence="15">
    <location>
        <begin position="566"/>
        <end position="571"/>
    </location>
</feature>
<evidence type="ECO:0000256" key="10">
    <source>
        <dbReference type="ARBA" id="ARBA00022989"/>
    </source>
</evidence>
<dbReference type="InterPro" id="IPR002369">
    <property type="entry name" value="Integrin_bsu_VWA"/>
</dbReference>
<evidence type="ECO:0000256" key="15">
    <source>
        <dbReference type="PIRSR" id="PIRSR002512-1"/>
    </source>
</evidence>
<evidence type="ECO:0000256" key="9">
    <source>
        <dbReference type="ARBA" id="ARBA00022889"/>
    </source>
</evidence>
<dbReference type="SUPFAM" id="SSF69687">
    <property type="entry name" value="Integrin beta tail domain"/>
    <property type="match status" value="1"/>
</dbReference>
<dbReference type="InterPro" id="IPR014836">
    <property type="entry name" value="Integrin_bsu_cyt_dom"/>
</dbReference>
<dbReference type="Ensembl" id="ENSLCAT00010060110.1">
    <property type="protein sequence ID" value="ENSLCAP00010058511.1"/>
    <property type="gene ID" value="ENSLCAG00010027284.1"/>
</dbReference>
<evidence type="ECO:0000259" key="19">
    <source>
        <dbReference type="SMART" id="SM01241"/>
    </source>
</evidence>
<dbReference type="InParanoid" id="A0A4W6G6Y1"/>
<dbReference type="PIRSF" id="PIRSF002512">
    <property type="entry name" value="Integrin_B"/>
    <property type="match status" value="1"/>
</dbReference>
<keyword evidence="13 15" id="KW-1015">Disulfide bond</keyword>
<evidence type="ECO:0000259" key="20">
    <source>
        <dbReference type="SMART" id="SM01242"/>
    </source>
</evidence>
<evidence type="ECO:0000256" key="7">
    <source>
        <dbReference type="ARBA" id="ARBA00022737"/>
    </source>
</evidence>
<dbReference type="PROSITE" id="PS00243">
    <property type="entry name" value="I_EGF_1"/>
    <property type="match status" value="1"/>
</dbReference>
<feature type="disulfide bond" evidence="15">
    <location>
        <begin position="605"/>
        <end position="610"/>
    </location>
</feature>
<feature type="disulfide bond" evidence="15">
    <location>
        <begin position="607"/>
        <end position="652"/>
    </location>
</feature>
<evidence type="ECO:0000256" key="14">
    <source>
        <dbReference type="ARBA" id="ARBA00023180"/>
    </source>
</evidence>
<feature type="disulfide bond" evidence="15">
    <location>
        <begin position="524"/>
        <end position="529"/>
    </location>
</feature>
<evidence type="ECO:0000259" key="18">
    <source>
        <dbReference type="SMART" id="SM00187"/>
    </source>
</evidence>
<dbReference type="PANTHER" id="PTHR10082:SF15">
    <property type="entry name" value="INTEGRIN BETA-2"/>
    <property type="match status" value="1"/>
</dbReference>
<dbReference type="GO" id="GO:0007229">
    <property type="term" value="P:integrin-mediated signaling pathway"/>
    <property type="evidence" value="ECO:0007669"/>
    <property type="project" value="UniProtKB-KW"/>
</dbReference>
<dbReference type="SUPFAM" id="SSF57196">
    <property type="entry name" value="EGF/Laminin"/>
    <property type="match status" value="1"/>
</dbReference>
<dbReference type="SUPFAM" id="SSF53300">
    <property type="entry name" value="vWA-like"/>
    <property type="match status" value="1"/>
</dbReference>
<keyword evidence="22" id="KW-1185">Reference proteome</keyword>
<feature type="disulfide bond" evidence="15">
    <location>
        <begin position="637"/>
        <end position="708"/>
    </location>
</feature>
<dbReference type="GO" id="GO:0030593">
    <property type="term" value="P:neutrophil chemotaxis"/>
    <property type="evidence" value="ECO:0007669"/>
    <property type="project" value="TreeGrafter"/>
</dbReference>
<dbReference type="InterPro" id="IPR015812">
    <property type="entry name" value="Integrin_bsu"/>
</dbReference>
<evidence type="ECO:0000256" key="4">
    <source>
        <dbReference type="ARBA" id="ARBA00022536"/>
    </source>
</evidence>
<feature type="disulfide bond" evidence="15">
    <location>
        <begin position="547"/>
        <end position="552"/>
    </location>
</feature>
<feature type="disulfide bond" evidence="15">
    <location>
        <begin position="480"/>
        <end position="518"/>
    </location>
</feature>
<feature type="disulfide bond" evidence="15">
    <location>
        <begin position="401"/>
        <end position="413"/>
    </location>
</feature>
<dbReference type="GO" id="GO:0007160">
    <property type="term" value="P:cell-matrix adhesion"/>
    <property type="evidence" value="ECO:0007669"/>
    <property type="project" value="TreeGrafter"/>
</dbReference>
<dbReference type="GO" id="GO:0005178">
    <property type="term" value="F:integrin binding"/>
    <property type="evidence" value="ECO:0007669"/>
    <property type="project" value="TreeGrafter"/>
</dbReference>
<feature type="disulfide bond" evidence="15">
    <location>
        <begin position="485"/>
        <end position="494"/>
    </location>
</feature>
<dbReference type="SUPFAM" id="SSF69179">
    <property type="entry name" value="Integrin domains"/>
    <property type="match status" value="1"/>
</dbReference>
<gene>
    <name evidence="21" type="primary">itgb2</name>
</gene>
<evidence type="ECO:0000256" key="16">
    <source>
        <dbReference type="RuleBase" id="RU000633"/>
    </source>
</evidence>
<dbReference type="GO" id="GO:0009986">
    <property type="term" value="C:cell surface"/>
    <property type="evidence" value="ECO:0007669"/>
    <property type="project" value="TreeGrafter"/>
</dbReference>
<dbReference type="GO" id="GO:0005925">
    <property type="term" value="C:focal adhesion"/>
    <property type="evidence" value="ECO:0007669"/>
    <property type="project" value="TreeGrafter"/>
</dbReference>
<dbReference type="Gene3D" id="2.10.25.10">
    <property type="entry name" value="Laminin"/>
    <property type="match status" value="4"/>
</dbReference>
<dbReference type="SMART" id="SM01242">
    <property type="entry name" value="Integrin_B_tail"/>
    <property type="match status" value="1"/>
</dbReference>
<accession>A0A4W6G6Y1</accession>
<evidence type="ECO:0000256" key="17">
    <source>
        <dbReference type="SAM" id="Phobius"/>
    </source>
</evidence>
<feature type="disulfide bond" evidence="15">
    <location>
        <begin position="433"/>
        <end position="675"/>
    </location>
</feature>
<dbReference type="Gene3D" id="4.10.1240.30">
    <property type="match status" value="1"/>
</dbReference>
<proteinExistence type="inferred from homology"/>
<feature type="disulfide bond" evidence="15">
    <location>
        <begin position="624"/>
        <end position="627"/>
    </location>
</feature>
<dbReference type="FunFam" id="2.10.25.10:FF:000995">
    <property type="entry name" value="Integrin beta"/>
    <property type="match status" value="1"/>
</dbReference>
<evidence type="ECO:0000256" key="13">
    <source>
        <dbReference type="ARBA" id="ARBA00023157"/>
    </source>
</evidence>
<dbReference type="Pfam" id="PF00362">
    <property type="entry name" value="Integrin_beta"/>
    <property type="match status" value="1"/>
</dbReference>
<dbReference type="PRINTS" id="PR01186">
    <property type="entry name" value="INTEGRINB"/>
</dbReference>
<keyword evidence="12 17" id="KW-0472">Membrane</keyword>
<reference evidence="21" key="3">
    <citation type="submission" date="2025-09" db="UniProtKB">
        <authorList>
            <consortium name="Ensembl"/>
        </authorList>
    </citation>
    <scope>IDENTIFICATION</scope>
</reference>
<dbReference type="SMART" id="SM01241">
    <property type="entry name" value="Integrin_b_cyt"/>
    <property type="match status" value="1"/>
</dbReference>
<keyword evidence="8" id="KW-0460">Magnesium</keyword>
<dbReference type="SMART" id="SM00187">
    <property type="entry name" value="INB"/>
    <property type="match status" value="1"/>
</dbReference>
<feature type="disulfide bond" evidence="15">
    <location>
        <begin position="458"/>
        <end position="462"/>
    </location>
</feature>
<keyword evidence="11 16" id="KW-0401">Integrin</keyword>
<dbReference type="FunFam" id="2.10.25.10:FF:000785">
    <property type="entry name" value="Integrin beta"/>
    <property type="match status" value="1"/>
</dbReference>
<dbReference type="Proteomes" id="UP000314980">
    <property type="component" value="Unassembled WGS sequence"/>
</dbReference>
<evidence type="ECO:0000256" key="11">
    <source>
        <dbReference type="ARBA" id="ARBA00023037"/>
    </source>
</evidence>
<reference evidence="22" key="1">
    <citation type="submission" date="2015-09" db="EMBL/GenBank/DDBJ databases">
        <authorList>
            <person name="Sai Rama Sridatta P."/>
        </authorList>
    </citation>
    <scope>NUCLEOTIDE SEQUENCE [LARGE SCALE GENOMIC DNA]</scope>
</reference>
<dbReference type="GO" id="GO:0008305">
    <property type="term" value="C:integrin complex"/>
    <property type="evidence" value="ECO:0007669"/>
    <property type="project" value="TreeGrafter"/>
</dbReference>
<dbReference type="GO" id="GO:0019901">
    <property type="term" value="F:protein kinase binding"/>
    <property type="evidence" value="ECO:0007669"/>
    <property type="project" value="TreeGrafter"/>
</dbReference>
<feature type="disulfide bond" evidence="15">
    <location>
        <begin position="568"/>
        <end position="599"/>
    </location>
</feature>
<keyword evidence="7" id="KW-0677">Repeat</keyword>
<dbReference type="AlphaFoldDB" id="A0A4W6G6Y1"/>
<keyword evidence="10 17" id="KW-1133">Transmembrane helix</keyword>
<keyword evidence="14" id="KW-0325">Glycoprotein</keyword>
<keyword evidence="3" id="KW-1003">Cell membrane</keyword>
<dbReference type="InterPro" id="IPR057073">
    <property type="entry name" value="EGF_integrin_2"/>
</dbReference>
<feature type="disulfide bond" evidence="15">
    <location>
        <begin position="531"/>
        <end position="545"/>
    </location>
</feature>
<keyword evidence="5 16" id="KW-0812">Transmembrane</keyword>
<evidence type="ECO:0000256" key="8">
    <source>
        <dbReference type="ARBA" id="ARBA00022842"/>
    </source>
</evidence>
<sequence length="787" mass="87904">MRIAYFLPPNIAAPIETVTTGTPVVPYKWYFVGNSCRCIDIVIFFHVFCIAFTQNFTKAGEQEAARCDTKAQLKARGCGEEEIISPNISIKPEKNVSLSKSFNQQEPVQLSPQEISLKVRPGLPITFNVSFKRVEGYPVDLYYLMDLSYSMKDDLANVKKLGESLFQALKEITEHAQIGFGAFVDKTVLPYTNTNKEKLLKPCDEEEADQQCQAAFGYRHVLSMTPSEKEFRNKVKDQYISGNLDSPEGSLDAMMQAAVCGDKIGWRNSSTRLIVLTTDAGFHMAGDGKLAGILEPNDEQCHMEGNLYIKSSEMDYPSVGQLAAQFKKHNIQPIFAVTNNMEAVYQQLSNMIPKSEVGVLSSDSGNIVQLIKDAYNRLSSKVTVTHDNLPDDVSVVYKPICKHPQPSDNEGICDNVSVGEEISFEVTVTARSCMERKSFTIRPLGIKDTLTVTLSTNCECECEVDETNHVHCREKGRVSCGICRCNDGYVGQFCECAIGDKDERSLRASCQRQNGTECENRGDCVCGRCQCHRTEQGSYFHGDFCECDDENCERFQNKLCGGNGKCNCGTCECNKDYEGSACQCKKSLEGCRTLNGSECFGRGTCKCNRCECKEGYQRPRCETCLGCPDPCLTKLNCIECLGFQSGPFEKNCSEACGKSIFATVVDQFTFSDKLCHLKDSQSCWVDFKLKQLVGEDNYKAEILKQRDCPKPPDITAIIGGSIAGVALIGLLILMLIKLLIHLNDLKEFKKFENEKKKSRWAEVRYRGSHHSQHAQQAQDFFMFYSTT</sequence>
<protein>
    <recommendedName>
        <fullName evidence="16">Integrin beta</fullName>
    </recommendedName>
</protein>
<keyword evidence="6" id="KW-0732">Signal</keyword>
<evidence type="ECO:0000313" key="21">
    <source>
        <dbReference type="Ensembl" id="ENSLCAP00010058511.1"/>
    </source>
</evidence>
<feature type="disulfide bond" evidence="15">
    <location>
        <begin position="260"/>
        <end position="301"/>
    </location>
</feature>
<evidence type="ECO:0000256" key="12">
    <source>
        <dbReference type="ARBA" id="ARBA00023136"/>
    </source>
</evidence>
<dbReference type="Pfam" id="PF23105">
    <property type="entry name" value="EGF_integrin"/>
    <property type="match status" value="1"/>
</dbReference>
<dbReference type="InterPro" id="IPR057243">
    <property type="entry name" value="Integrin_I-EGF_CS"/>
</dbReference>
<dbReference type="InterPro" id="IPR036349">
    <property type="entry name" value="Integrin_bsu_tail_dom_sf"/>
</dbReference>
<feature type="disulfide bond" evidence="15">
    <location>
        <begin position="656"/>
        <end position="683"/>
    </location>
</feature>
<evidence type="ECO:0000256" key="2">
    <source>
        <dbReference type="ARBA" id="ARBA00007449"/>
    </source>
</evidence>
<feature type="domain" description="Integrin beta subunit VWA" evidence="18">
    <location>
        <begin position="49"/>
        <end position="460"/>
    </location>
</feature>
<keyword evidence="4" id="KW-0245">EGF-like domain</keyword>
<dbReference type="PANTHER" id="PTHR10082">
    <property type="entry name" value="INTEGRIN BETA SUBUNIT"/>
    <property type="match status" value="1"/>
</dbReference>
<comment type="similarity">
    <text evidence="2 16">Belongs to the integrin beta chain family.</text>
</comment>
<feature type="transmembrane region" description="Helical" evidence="17">
    <location>
        <begin position="714"/>
        <end position="740"/>
    </location>
</feature>
<name>A0A4W6G6Y1_LATCA</name>
<dbReference type="GeneTree" id="ENSGT01150000286983"/>
<dbReference type="Gene3D" id="3.40.50.410">
    <property type="entry name" value="von Willebrand factor, type A domain"/>
    <property type="match status" value="1"/>
</dbReference>
<dbReference type="InterPro" id="IPR012896">
    <property type="entry name" value="Integrin_bsu_tail"/>
</dbReference>
<organism evidence="21 22">
    <name type="scientific">Lates calcarifer</name>
    <name type="common">Barramundi</name>
    <name type="synonym">Holocentrus calcarifer</name>
    <dbReference type="NCBI Taxonomy" id="8187"/>
    <lineage>
        <taxon>Eukaryota</taxon>
        <taxon>Metazoa</taxon>
        <taxon>Chordata</taxon>
        <taxon>Craniata</taxon>
        <taxon>Vertebrata</taxon>
        <taxon>Euteleostomi</taxon>
        <taxon>Actinopterygii</taxon>
        <taxon>Neopterygii</taxon>
        <taxon>Teleostei</taxon>
        <taxon>Neoteleostei</taxon>
        <taxon>Acanthomorphata</taxon>
        <taxon>Carangaria</taxon>
        <taxon>Carangaria incertae sedis</taxon>
        <taxon>Centropomidae</taxon>
        <taxon>Lates</taxon>
    </lineage>
</organism>
<dbReference type="FunFam" id="3.40.50.410:FF:000002">
    <property type="entry name" value="Integrin beta"/>
    <property type="match status" value="1"/>
</dbReference>
<evidence type="ECO:0000256" key="1">
    <source>
        <dbReference type="ARBA" id="ARBA00004251"/>
    </source>
</evidence>
<comment type="subcellular location">
    <subcellularLocation>
        <location evidence="1 16">Cell membrane</location>
        <topology evidence="1 16">Single-pass type I membrane protein</topology>
    </subcellularLocation>
</comment>
<dbReference type="InterPro" id="IPR032695">
    <property type="entry name" value="Integrin_dom_sf"/>
</dbReference>
<evidence type="ECO:0000256" key="6">
    <source>
        <dbReference type="ARBA" id="ARBA00022729"/>
    </source>
</evidence>
<feature type="disulfide bond" evidence="15">
    <location>
        <begin position="631"/>
        <end position="640"/>
    </location>
</feature>
<dbReference type="FunCoup" id="A0A4W6G6Y1">
    <property type="interactions" value="519"/>
</dbReference>
<evidence type="ECO:0000256" key="5">
    <source>
        <dbReference type="ARBA" id="ARBA00022692"/>
    </source>
</evidence>
<evidence type="ECO:0000313" key="22">
    <source>
        <dbReference type="Proteomes" id="UP000314980"/>
    </source>
</evidence>
<feature type="disulfide bond" evidence="15">
    <location>
        <begin position="612"/>
        <end position="621"/>
    </location>
</feature>
<feature type="disulfide bond" evidence="15">
    <location>
        <begin position="496"/>
        <end position="510"/>
    </location>
</feature>
<dbReference type="Pfam" id="PF07965">
    <property type="entry name" value="Integrin_B_tail"/>
    <property type="match status" value="1"/>
</dbReference>
<feature type="domain" description="Integrin beta subunit tail" evidence="20">
    <location>
        <begin position="631"/>
        <end position="713"/>
    </location>
</feature>
<feature type="disulfide bond" evidence="15">
    <location>
        <begin position="584"/>
        <end position="591"/>
    </location>
</feature>
<dbReference type="GO" id="GO:0001540">
    <property type="term" value="F:amyloid-beta binding"/>
    <property type="evidence" value="ECO:0007669"/>
    <property type="project" value="TreeGrafter"/>
</dbReference>
<feature type="disulfide bond" evidence="15">
    <location>
        <begin position="526"/>
        <end position="560"/>
    </location>
</feature>